<dbReference type="AlphaFoldDB" id="A0A803MHK8"/>
<dbReference type="SMR" id="A0A803MHK8"/>
<dbReference type="PANTHER" id="PTHR32054">
    <property type="entry name" value="HEAVY CHAIN, PUTATIVE, EXPRESSED-RELATED-RELATED"/>
    <property type="match status" value="1"/>
</dbReference>
<keyword evidence="2 3" id="KW-0175">Coiled coil</keyword>
<dbReference type="GO" id="GO:0009904">
    <property type="term" value="P:chloroplast accumulation movement"/>
    <property type="evidence" value="ECO:0007669"/>
    <property type="project" value="TreeGrafter"/>
</dbReference>
<evidence type="ECO:0008006" key="7">
    <source>
        <dbReference type="Google" id="ProtNLM"/>
    </source>
</evidence>
<dbReference type="KEGG" id="cqi:110694805"/>
<dbReference type="GO" id="GO:0009903">
    <property type="term" value="P:chloroplast avoidance movement"/>
    <property type="evidence" value="ECO:0007669"/>
    <property type="project" value="TreeGrafter"/>
</dbReference>
<keyword evidence="6" id="KW-1185">Reference proteome</keyword>
<dbReference type="RefSeq" id="XP_021727665.1">
    <property type="nucleotide sequence ID" value="XM_021871973.1"/>
</dbReference>
<dbReference type="GO" id="GO:0005829">
    <property type="term" value="C:cytosol"/>
    <property type="evidence" value="ECO:0007669"/>
    <property type="project" value="TreeGrafter"/>
</dbReference>
<evidence type="ECO:0000256" key="2">
    <source>
        <dbReference type="ARBA" id="ARBA00023054"/>
    </source>
</evidence>
<evidence type="ECO:0000256" key="1">
    <source>
        <dbReference type="ARBA" id="ARBA00005485"/>
    </source>
</evidence>
<dbReference type="Proteomes" id="UP000596660">
    <property type="component" value="Unplaced"/>
</dbReference>
<proteinExistence type="inferred from homology"/>
<dbReference type="Gramene" id="AUR62029460-RA">
    <property type="protein sequence ID" value="AUR62029460-RA:cds"/>
    <property type="gene ID" value="AUR62029460"/>
</dbReference>
<organism evidence="5 6">
    <name type="scientific">Chenopodium quinoa</name>
    <name type="common">Quinoa</name>
    <dbReference type="NCBI Taxonomy" id="63459"/>
    <lineage>
        <taxon>Eukaryota</taxon>
        <taxon>Viridiplantae</taxon>
        <taxon>Streptophyta</taxon>
        <taxon>Embryophyta</taxon>
        <taxon>Tracheophyta</taxon>
        <taxon>Spermatophyta</taxon>
        <taxon>Magnoliopsida</taxon>
        <taxon>eudicotyledons</taxon>
        <taxon>Gunneridae</taxon>
        <taxon>Pentapetalae</taxon>
        <taxon>Caryophyllales</taxon>
        <taxon>Chenopodiaceae</taxon>
        <taxon>Chenopodioideae</taxon>
        <taxon>Atripliceae</taxon>
        <taxon>Chenopodium</taxon>
    </lineage>
</organism>
<evidence type="ECO:0000256" key="4">
    <source>
        <dbReference type="SAM" id="MobiDB-lite"/>
    </source>
</evidence>
<evidence type="ECO:0000313" key="5">
    <source>
        <dbReference type="EnsemblPlants" id="AUR62029460-RA:cds"/>
    </source>
</evidence>
<dbReference type="OrthoDB" id="4585693at2759"/>
<gene>
    <name evidence="5" type="primary">LOC110694805</name>
</gene>
<name>A0A803MHK8_CHEQI</name>
<evidence type="ECO:0000256" key="3">
    <source>
        <dbReference type="SAM" id="Coils"/>
    </source>
</evidence>
<protein>
    <recommendedName>
        <fullName evidence="7">WEB family protein</fullName>
    </recommendedName>
</protein>
<dbReference type="OMA" id="ENKIMAY"/>
<accession>A0A803MHK8</accession>
<sequence>MESEHGGVVVKGRAIIDTRPPFRSVKEAVALFGERVLVGEIYAKQLKEIQQVPKKEDLEEKKVEIVSSELEETKQSLQKAREEGNYMANCLKSLKQQLEETKRELHTLKAAKDVVKDHHHHTKAINPEIEELKFVETNANKFDNNNRGISYDHQQELFQKKKFVTFASPPSLTREIKQNDERTSKLERSSSFRKDGKKKPSVAIMGWLFSRKKRSDEGNLERSPKV</sequence>
<feature type="compositionally biased region" description="Basic and acidic residues" evidence="4">
    <location>
        <begin position="174"/>
        <end position="194"/>
    </location>
</feature>
<dbReference type="EnsemblPlants" id="AUR62029460-RA">
    <property type="protein sequence ID" value="AUR62029460-RA:cds"/>
    <property type="gene ID" value="AUR62029460"/>
</dbReference>
<feature type="region of interest" description="Disordered" evidence="4">
    <location>
        <begin position="169"/>
        <end position="199"/>
    </location>
</feature>
<evidence type="ECO:0000313" key="6">
    <source>
        <dbReference type="Proteomes" id="UP000596660"/>
    </source>
</evidence>
<dbReference type="PANTHER" id="PTHR32054:SF52">
    <property type="entry name" value="WEB FAMILY PROTEIN"/>
    <property type="match status" value="1"/>
</dbReference>
<comment type="similarity">
    <text evidence="1">Belongs to the WEB family.</text>
</comment>
<dbReference type="GeneID" id="110694805"/>
<feature type="coiled-coil region" evidence="3">
    <location>
        <begin position="63"/>
        <end position="118"/>
    </location>
</feature>
<reference evidence="5" key="2">
    <citation type="submission" date="2021-03" db="UniProtKB">
        <authorList>
            <consortium name="EnsemblPlants"/>
        </authorList>
    </citation>
    <scope>IDENTIFICATION</scope>
</reference>
<reference evidence="5" key="1">
    <citation type="journal article" date="2017" name="Nature">
        <title>The genome of Chenopodium quinoa.</title>
        <authorList>
            <person name="Jarvis D.E."/>
            <person name="Ho Y.S."/>
            <person name="Lightfoot D.J."/>
            <person name="Schmoeckel S.M."/>
            <person name="Li B."/>
            <person name="Borm T.J.A."/>
            <person name="Ohyanagi H."/>
            <person name="Mineta K."/>
            <person name="Michell C.T."/>
            <person name="Saber N."/>
            <person name="Kharbatia N.M."/>
            <person name="Rupper R.R."/>
            <person name="Sharp A.R."/>
            <person name="Dally N."/>
            <person name="Boughton B.A."/>
            <person name="Woo Y.H."/>
            <person name="Gao G."/>
            <person name="Schijlen E.G.W.M."/>
            <person name="Guo X."/>
            <person name="Momin A.A."/>
            <person name="Negrao S."/>
            <person name="Al-Babili S."/>
            <person name="Gehring C."/>
            <person name="Roessner U."/>
            <person name="Jung C."/>
            <person name="Murphy K."/>
            <person name="Arold S.T."/>
            <person name="Gojobori T."/>
            <person name="van der Linden C.G."/>
            <person name="van Loo E.N."/>
            <person name="Jellen E.N."/>
            <person name="Maughan P.J."/>
            <person name="Tester M."/>
        </authorList>
    </citation>
    <scope>NUCLEOTIDE SEQUENCE [LARGE SCALE GENOMIC DNA]</scope>
    <source>
        <strain evidence="5">cv. PI 614886</strain>
    </source>
</reference>